<dbReference type="EMBL" id="CP080507">
    <property type="protein sequence ID" value="QYM78845.1"/>
    <property type="molecule type" value="Genomic_DNA"/>
</dbReference>
<evidence type="ECO:0000313" key="6">
    <source>
        <dbReference type="EMBL" id="QYM78845.1"/>
    </source>
</evidence>
<accession>A0A8F9TVF4</accession>
<protein>
    <submittedName>
        <fullName evidence="6">Sigma-70 family RNA polymerase sigma factor</fullName>
    </submittedName>
</protein>
<dbReference type="InterPro" id="IPR007627">
    <property type="entry name" value="RNA_pol_sigma70_r2"/>
</dbReference>
<keyword evidence="2" id="KW-0731">Sigma factor</keyword>
<reference evidence="6" key="1">
    <citation type="submission" date="2021-08" db="EMBL/GenBank/DDBJ databases">
        <title>Genome of a novel bacterium of the phylum Verrucomicrobia, Oleiharenicola sp. KSB-15.</title>
        <authorList>
            <person name="Chung J.-H."/>
            <person name="Ahn J.-H."/>
            <person name="Yoon Y."/>
            <person name="Kim D.-Y."/>
            <person name="An S.-H."/>
            <person name="Park I."/>
            <person name="Yeon J."/>
        </authorList>
    </citation>
    <scope>NUCLEOTIDE SEQUENCE</scope>
    <source>
        <strain evidence="6">KSB-15</strain>
    </source>
</reference>
<proteinExistence type="predicted"/>
<dbReference type="AlphaFoldDB" id="A0A8F9TVF4"/>
<evidence type="ECO:0000256" key="2">
    <source>
        <dbReference type="ARBA" id="ARBA00023082"/>
    </source>
</evidence>
<keyword evidence="7" id="KW-1185">Reference proteome</keyword>
<evidence type="ECO:0000259" key="5">
    <source>
        <dbReference type="Pfam" id="PF04542"/>
    </source>
</evidence>
<dbReference type="KEGG" id="ole:K0B96_16310"/>
<evidence type="ECO:0000256" key="4">
    <source>
        <dbReference type="ARBA" id="ARBA00023163"/>
    </source>
</evidence>
<keyword evidence="3" id="KW-0238">DNA-binding</keyword>
<dbReference type="Proteomes" id="UP000825051">
    <property type="component" value="Chromosome"/>
</dbReference>
<dbReference type="RefSeq" id="WP_220161949.1">
    <property type="nucleotide sequence ID" value="NZ_CP080507.1"/>
</dbReference>
<dbReference type="Pfam" id="PF04542">
    <property type="entry name" value="Sigma70_r2"/>
    <property type="match status" value="1"/>
</dbReference>
<dbReference type="GO" id="GO:0016987">
    <property type="term" value="F:sigma factor activity"/>
    <property type="evidence" value="ECO:0007669"/>
    <property type="project" value="UniProtKB-KW"/>
</dbReference>
<keyword evidence="4" id="KW-0804">Transcription</keyword>
<dbReference type="Gene3D" id="1.10.1740.10">
    <property type="match status" value="1"/>
</dbReference>
<evidence type="ECO:0000313" key="7">
    <source>
        <dbReference type="Proteomes" id="UP000825051"/>
    </source>
</evidence>
<evidence type="ECO:0000256" key="3">
    <source>
        <dbReference type="ARBA" id="ARBA00023125"/>
    </source>
</evidence>
<dbReference type="PANTHER" id="PTHR43133">
    <property type="entry name" value="RNA POLYMERASE ECF-TYPE SIGMA FACTO"/>
    <property type="match status" value="1"/>
</dbReference>
<keyword evidence="1" id="KW-0805">Transcription regulation</keyword>
<evidence type="ECO:0000256" key="1">
    <source>
        <dbReference type="ARBA" id="ARBA00023015"/>
    </source>
</evidence>
<sequence>MENETDESLVTYMGFDDDEPIMAEDAAAELYRRHSKKMTGWCAKSFLLYRQNHEDLVKKTFQKALRAAKTFGPLKKELSDAEKTKHVKFWLYCILKNVCIDAYRSEYAEREERCEFDVETVGAIVALDPVDTEAAEPPTHRRIALIRAFVSGLAPHDQAILYNTMQYYDRRTGQTVMPKAVLEALCAELGMTKISLRTQRSRLLERMKQHVLDNE</sequence>
<dbReference type="GO" id="GO:0003677">
    <property type="term" value="F:DNA binding"/>
    <property type="evidence" value="ECO:0007669"/>
    <property type="project" value="UniProtKB-KW"/>
</dbReference>
<dbReference type="GO" id="GO:0006352">
    <property type="term" value="P:DNA-templated transcription initiation"/>
    <property type="evidence" value="ECO:0007669"/>
    <property type="project" value="InterPro"/>
</dbReference>
<name>A0A8F9TVF4_9BACT</name>
<dbReference type="InterPro" id="IPR039425">
    <property type="entry name" value="RNA_pol_sigma-70-like"/>
</dbReference>
<feature type="domain" description="RNA polymerase sigma-70 region 2" evidence="5">
    <location>
        <begin position="30"/>
        <end position="106"/>
    </location>
</feature>
<dbReference type="InterPro" id="IPR013325">
    <property type="entry name" value="RNA_pol_sigma_r2"/>
</dbReference>
<dbReference type="PANTHER" id="PTHR43133:SF8">
    <property type="entry name" value="RNA POLYMERASE SIGMA FACTOR HI_1459-RELATED"/>
    <property type="match status" value="1"/>
</dbReference>
<gene>
    <name evidence="6" type="ORF">K0B96_16310</name>
</gene>
<dbReference type="SUPFAM" id="SSF88946">
    <property type="entry name" value="Sigma2 domain of RNA polymerase sigma factors"/>
    <property type="match status" value="1"/>
</dbReference>
<organism evidence="6 7">
    <name type="scientific">Horticoccus luteus</name>
    <dbReference type="NCBI Taxonomy" id="2862869"/>
    <lineage>
        <taxon>Bacteria</taxon>
        <taxon>Pseudomonadati</taxon>
        <taxon>Verrucomicrobiota</taxon>
        <taxon>Opitutia</taxon>
        <taxon>Opitutales</taxon>
        <taxon>Opitutaceae</taxon>
        <taxon>Horticoccus</taxon>
    </lineage>
</organism>